<dbReference type="PANTHER" id="PTHR24305:SF223">
    <property type="entry name" value="CYTOCHROME P450-DIT2"/>
    <property type="match status" value="1"/>
</dbReference>
<comment type="cofactor">
    <cofactor evidence="1">
        <name>heme</name>
        <dbReference type="ChEBI" id="CHEBI:30413"/>
    </cofactor>
</comment>
<proteinExistence type="inferred from homology"/>
<gene>
    <name evidence="6" type="ORF">HGUI_01810</name>
</gene>
<dbReference type="InterPro" id="IPR036396">
    <property type="entry name" value="Cyt_P450_sf"/>
</dbReference>
<evidence type="ECO:0000256" key="2">
    <source>
        <dbReference type="ARBA" id="ARBA00022723"/>
    </source>
</evidence>
<dbReference type="GO" id="GO:0016705">
    <property type="term" value="F:oxidoreductase activity, acting on paired donors, with incorporation or reduction of molecular oxygen"/>
    <property type="evidence" value="ECO:0007669"/>
    <property type="project" value="InterPro"/>
</dbReference>
<dbReference type="AlphaFoldDB" id="A0A1L0AZP3"/>
<keyword evidence="5" id="KW-1133">Transmembrane helix</keyword>
<sequence length="546" mass="63431">MSKFDFFMEGIILTVSIIMVTLLKIVYVTPMFFLEHTVPMIPIYVSFIPFFNNSVDQAYIWTRYIEPKIKDYGIVKIYFAGRWNYLINDPIYLNQLFKYELTLFHKSGNNEKIPGSLLAHYTGTNIISAHGKQWKAFRKILLPCFLNFQHYTIPFKNANKFCELISNNIHNTNVDSSLDVFTSNETAVTQNSKIENTPDTLASSYYTLKGFRISELVQKMCLDNISSIALGFNLNTLEDPNSHLFLYLNRIKKDIFKPIFMAFPFLDNFPIKSRTDTRKHIDLFKEELLDEVKKNLIDNFQYEQESYLNAGANLVKENSKGNISKDELLDNLVILLVAGHENPQLLLTSLIYVLGKYQKYQDILRFNFLKLSTSNPSDSDLLESLRKDFTLTSVIYETIRLYPPIGNLINRIAAKDCYLKGSNNQNVFIKKGTYIGYNNYGIQRRCDVWGKDANEFKPDRWGKDYNEVKDQWKSRKASAEIGAFHGGNRNCIGEELSLNIMRITVFKMITSFEWTLSNDWKERITPAGPICPYQLKIDIRKLYNKH</sequence>
<dbReference type="InterPro" id="IPR050121">
    <property type="entry name" value="Cytochrome_P450_monoxygenase"/>
</dbReference>
<comment type="similarity">
    <text evidence="4">Belongs to the cytochrome P450 family.</text>
</comment>
<keyword evidence="7" id="KW-1185">Reference proteome</keyword>
<evidence type="ECO:0000313" key="6">
    <source>
        <dbReference type="EMBL" id="SGZ39610.1"/>
    </source>
</evidence>
<organism evidence="6 7">
    <name type="scientific">Hanseniaspora guilliermondii</name>
    <dbReference type="NCBI Taxonomy" id="56406"/>
    <lineage>
        <taxon>Eukaryota</taxon>
        <taxon>Fungi</taxon>
        <taxon>Dikarya</taxon>
        <taxon>Ascomycota</taxon>
        <taxon>Saccharomycotina</taxon>
        <taxon>Saccharomycetes</taxon>
        <taxon>Saccharomycodales</taxon>
        <taxon>Saccharomycodaceae</taxon>
        <taxon>Hanseniaspora</taxon>
    </lineage>
</organism>
<feature type="transmembrane region" description="Helical" evidence="5">
    <location>
        <begin position="12"/>
        <end position="34"/>
    </location>
</feature>
<dbReference type="InterPro" id="IPR017972">
    <property type="entry name" value="Cyt_P450_CS"/>
</dbReference>
<keyword evidence="5" id="KW-0812">Transmembrane</keyword>
<evidence type="ECO:0000256" key="3">
    <source>
        <dbReference type="ARBA" id="ARBA00023004"/>
    </source>
</evidence>
<dbReference type="EMBL" id="FQNF01000027">
    <property type="protein sequence ID" value="SGZ39610.1"/>
    <property type="molecule type" value="Genomic_DNA"/>
</dbReference>
<evidence type="ECO:0000256" key="4">
    <source>
        <dbReference type="RuleBase" id="RU000461"/>
    </source>
</evidence>
<dbReference type="SUPFAM" id="SSF48264">
    <property type="entry name" value="Cytochrome P450"/>
    <property type="match status" value="1"/>
</dbReference>
<dbReference type="OrthoDB" id="1470350at2759"/>
<evidence type="ECO:0000313" key="7">
    <source>
        <dbReference type="Proteomes" id="UP000183365"/>
    </source>
</evidence>
<dbReference type="PANTHER" id="PTHR24305">
    <property type="entry name" value="CYTOCHROME P450"/>
    <property type="match status" value="1"/>
</dbReference>
<dbReference type="Pfam" id="PF00067">
    <property type="entry name" value="p450"/>
    <property type="match status" value="1"/>
</dbReference>
<dbReference type="GO" id="GO:0004497">
    <property type="term" value="F:monooxygenase activity"/>
    <property type="evidence" value="ECO:0007669"/>
    <property type="project" value="UniProtKB-KW"/>
</dbReference>
<reference evidence="7" key="1">
    <citation type="submission" date="2016-11" db="EMBL/GenBank/DDBJ databases">
        <authorList>
            <person name="Guldener U."/>
        </authorList>
    </citation>
    <scope>NUCLEOTIDE SEQUENCE [LARGE SCALE GENOMIC DNA]</scope>
</reference>
<keyword evidence="2 4" id="KW-0479">Metal-binding</keyword>
<dbReference type="GO" id="GO:0005506">
    <property type="term" value="F:iron ion binding"/>
    <property type="evidence" value="ECO:0007669"/>
    <property type="project" value="InterPro"/>
</dbReference>
<dbReference type="Proteomes" id="UP000183365">
    <property type="component" value="Unassembled WGS sequence"/>
</dbReference>
<keyword evidence="3 4" id="KW-0408">Iron</keyword>
<protein>
    <submittedName>
        <fullName evidence="6">Related to Cytochrome P450-DIT2</fullName>
    </submittedName>
</protein>
<accession>A0A1L0AZP3</accession>
<keyword evidence="4" id="KW-0349">Heme</keyword>
<dbReference type="PROSITE" id="PS00086">
    <property type="entry name" value="CYTOCHROME_P450"/>
    <property type="match status" value="1"/>
</dbReference>
<name>A0A1L0AZP3_9ASCO</name>
<dbReference type="Gene3D" id="1.10.630.10">
    <property type="entry name" value="Cytochrome P450"/>
    <property type="match status" value="1"/>
</dbReference>
<evidence type="ECO:0000256" key="5">
    <source>
        <dbReference type="SAM" id="Phobius"/>
    </source>
</evidence>
<evidence type="ECO:0000256" key="1">
    <source>
        <dbReference type="ARBA" id="ARBA00001971"/>
    </source>
</evidence>
<dbReference type="InterPro" id="IPR001128">
    <property type="entry name" value="Cyt_P450"/>
</dbReference>
<keyword evidence="4" id="KW-0560">Oxidoreductase</keyword>
<dbReference type="VEuPathDB" id="FungiDB:HGUI_01810"/>
<keyword evidence="5" id="KW-0472">Membrane</keyword>
<dbReference type="CDD" id="cd11070">
    <property type="entry name" value="CYP56-like"/>
    <property type="match status" value="1"/>
</dbReference>
<keyword evidence="4" id="KW-0503">Monooxygenase</keyword>
<dbReference type="GO" id="GO:0020037">
    <property type="term" value="F:heme binding"/>
    <property type="evidence" value="ECO:0007669"/>
    <property type="project" value="InterPro"/>
</dbReference>